<evidence type="ECO:0000313" key="17">
    <source>
        <dbReference type="EMBL" id="AFP83975.1"/>
    </source>
</evidence>
<dbReference type="KEGG" id="crh:A353_0144"/>
<dbReference type="InterPro" id="IPR036393">
    <property type="entry name" value="AceGlu_kinase-like_sf"/>
</dbReference>
<proteinExistence type="inferred from homology"/>
<dbReference type="InterPro" id="IPR045865">
    <property type="entry name" value="ACT-like_dom_sf"/>
</dbReference>
<accession>J3TW55</accession>
<evidence type="ECO:0000256" key="10">
    <source>
        <dbReference type="ARBA" id="ARBA00023154"/>
    </source>
</evidence>
<dbReference type="STRING" id="1202538.A353_0144"/>
<keyword evidence="18" id="KW-1185">Reference proteome</keyword>
<evidence type="ECO:0000256" key="3">
    <source>
        <dbReference type="ARBA" id="ARBA00005139"/>
    </source>
</evidence>
<evidence type="ECO:0000256" key="8">
    <source>
        <dbReference type="ARBA" id="ARBA00022777"/>
    </source>
</evidence>
<dbReference type="OrthoDB" id="9799110at2"/>
<evidence type="ECO:0000256" key="6">
    <source>
        <dbReference type="ARBA" id="ARBA00022679"/>
    </source>
</evidence>
<dbReference type="Proteomes" id="UP000003934">
    <property type="component" value="Chromosome"/>
</dbReference>
<dbReference type="Pfam" id="PF00696">
    <property type="entry name" value="AA_kinase"/>
    <property type="match status" value="1"/>
</dbReference>
<evidence type="ECO:0000256" key="2">
    <source>
        <dbReference type="ARBA" id="ARBA00004986"/>
    </source>
</evidence>
<dbReference type="GO" id="GO:0004072">
    <property type="term" value="F:aspartate kinase activity"/>
    <property type="evidence" value="ECO:0007669"/>
    <property type="project" value="UniProtKB-EC"/>
</dbReference>
<evidence type="ECO:0000256" key="9">
    <source>
        <dbReference type="ARBA" id="ARBA00022840"/>
    </source>
</evidence>
<comment type="catalytic activity">
    <reaction evidence="11 13">
        <text>L-aspartate + ATP = 4-phospho-L-aspartate + ADP</text>
        <dbReference type="Rhea" id="RHEA:23776"/>
        <dbReference type="ChEBI" id="CHEBI:29991"/>
        <dbReference type="ChEBI" id="CHEBI:30616"/>
        <dbReference type="ChEBI" id="CHEBI:57535"/>
        <dbReference type="ChEBI" id="CHEBI:456216"/>
        <dbReference type="EC" id="2.7.2.4"/>
    </reaction>
</comment>
<dbReference type="SUPFAM" id="SSF55021">
    <property type="entry name" value="ACT-like"/>
    <property type="match status" value="2"/>
</dbReference>
<dbReference type="InterPro" id="IPR001341">
    <property type="entry name" value="Asp_kinase"/>
</dbReference>
<organism evidence="17 18">
    <name type="scientific">Candidatus Carsonella ruddii HC isolate Thao2000</name>
    <dbReference type="NCBI Taxonomy" id="1202538"/>
    <lineage>
        <taxon>Bacteria</taxon>
        <taxon>Pseudomonadati</taxon>
        <taxon>Pseudomonadota</taxon>
        <taxon>Gammaproteobacteria</taxon>
        <taxon>Oceanospirillales</taxon>
        <taxon>Halomonadaceae</taxon>
        <taxon>Zymobacter group</taxon>
        <taxon>Candidatus Carsonella</taxon>
    </lineage>
</organism>
<dbReference type="InterPro" id="IPR018042">
    <property type="entry name" value="Aspartate_kinase_CS"/>
</dbReference>
<feature type="domain" description="Aspartate/glutamate/uridylate kinase" evidence="15">
    <location>
        <begin position="1"/>
        <end position="228"/>
    </location>
</feature>
<dbReference type="GO" id="GO:0005524">
    <property type="term" value="F:ATP binding"/>
    <property type="evidence" value="ECO:0007669"/>
    <property type="project" value="UniProtKB-KW"/>
</dbReference>
<dbReference type="HOGENOM" id="CLU_009116_3_1_6"/>
<comment type="pathway">
    <text evidence="3 14">Amino-acid biosynthesis; L-threonine biosynthesis; L-threonine from L-aspartate: step 1/5.</text>
</comment>
<dbReference type="EMBL" id="CP003543">
    <property type="protein sequence ID" value="AFP83975.1"/>
    <property type="molecule type" value="Genomic_DNA"/>
</dbReference>
<dbReference type="InterPro" id="IPR001048">
    <property type="entry name" value="Asp/Glu/Uridylate_kinase"/>
</dbReference>
<dbReference type="NCBIfam" id="NF005155">
    <property type="entry name" value="PRK06635.1-4"/>
    <property type="match status" value="1"/>
</dbReference>
<evidence type="ECO:0000256" key="5">
    <source>
        <dbReference type="ARBA" id="ARBA00022605"/>
    </source>
</evidence>
<dbReference type="PANTHER" id="PTHR21499">
    <property type="entry name" value="ASPARTATE KINASE"/>
    <property type="match status" value="1"/>
</dbReference>
<evidence type="ECO:0000256" key="4">
    <source>
        <dbReference type="ARBA" id="ARBA00010122"/>
    </source>
</evidence>
<evidence type="ECO:0000256" key="13">
    <source>
        <dbReference type="RuleBase" id="RU003448"/>
    </source>
</evidence>
<comment type="similarity">
    <text evidence="4 13">Belongs to the aspartokinase family.</text>
</comment>
<dbReference type="InterPro" id="IPR005260">
    <property type="entry name" value="Asp_kin_monofn"/>
</dbReference>
<dbReference type="GO" id="GO:0009088">
    <property type="term" value="P:threonine biosynthetic process"/>
    <property type="evidence" value="ECO:0007669"/>
    <property type="project" value="UniProtKB-UniPathway"/>
</dbReference>
<evidence type="ECO:0000256" key="11">
    <source>
        <dbReference type="ARBA" id="ARBA00047872"/>
    </source>
</evidence>
<keyword evidence="8 13" id="KW-0418">Kinase</keyword>
<dbReference type="EC" id="2.7.2.4" evidence="13"/>
<evidence type="ECO:0000259" key="15">
    <source>
        <dbReference type="Pfam" id="PF00696"/>
    </source>
</evidence>
<comment type="pathway">
    <text evidence="2 14">Amino-acid biosynthesis; L-methionine biosynthesis via de novo pathway; L-homoserine from L-aspartate: step 1/3.</text>
</comment>
<feature type="binding site" evidence="12">
    <location>
        <begin position="6"/>
        <end position="9"/>
    </location>
    <ligand>
        <name>ATP</name>
        <dbReference type="ChEBI" id="CHEBI:30616"/>
    </ligand>
</feature>
<evidence type="ECO:0000256" key="12">
    <source>
        <dbReference type="PIRSR" id="PIRSR000726-1"/>
    </source>
</evidence>
<protein>
    <recommendedName>
        <fullName evidence="13">Aspartokinase</fullName>
        <ecNumber evidence="13">2.7.2.4</ecNumber>
    </recommendedName>
</protein>
<sequence>MIIIQKFGGTSVGSKQRIKFLKNIIKKYKNLKIYTVMVLSAMSGETSKMVFLARYFFYKKIKELDCLLCVGEQISISLFSILLNSINIDSKPLTSIQICLLTNNDYNNARIICIKNFLLIIKNLKKNKIPVLAGFQGVTKSGNFTTLGRGGSDTSAVVITLYSNAKECQIYSDVESVFFSDPRICKNIKMDFASFETMLELSSLGSKILFVRCVEIARKYNVNIRVLSSFLKNKGTLISNKKYFSNSMERVLISGITHSNNESKITVKNIPNTYGVSSKILGPLISNNICIDMVVYNSVIGEKKTNFTFLIENKFLKKSIYLINKHIILKLGGKIEFESSITKISIVGIGLRTHNNVIDKILFCTSKLQVNIILISTSETKISILIKDFDTILLIKELYSLFNYNNMFRRNGRVA</sequence>
<evidence type="ECO:0000256" key="7">
    <source>
        <dbReference type="ARBA" id="ARBA00022741"/>
    </source>
</evidence>
<keyword evidence="10" id="KW-0457">Lysine biosynthesis</keyword>
<dbReference type="GO" id="GO:0005829">
    <property type="term" value="C:cytosol"/>
    <property type="evidence" value="ECO:0007669"/>
    <property type="project" value="TreeGrafter"/>
</dbReference>
<feature type="binding site" evidence="12">
    <location>
        <position position="46"/>
    </location>
    <ligand>
        <name>substrate</name>
    </ligand>
</feature>
<feature type="binding site" evidence="12">
    <location>
        <position position="183"/>
    </location>
    <ligand>
        <name>ATP</name>
        <dbReference type="ChEBI" id="CHEBI:30616"/>
    </ligand>
</feature>
<dbReference type="Gene3D" id="3.40.1160.10">
    <property type="entry name" value="Acetylglutamate kinase-like"/>
    <property type="match status" value="1"/>
</dbReference>
<reference evidence="17 18" key="1">
    <citation type="journal article" date="2012" name="Mol. Biol. Evol.">
        <title>Genome reduction and co-evolution between the primary and secondary bacterial symbionts of psyllids.</title>
        <authorList>
            <person name="Sloan D.B."/>
            <person name="Moran N.A."/>
        </authorList>
    </citation>
    <scope>NUCLEOTIDE SEQUENCE [LARGE SCALE GENOMIC DNA]</scope>
    <source>
        <strain evidence="17 18">HC</strain>
    </source>
</reference>
<dbReference type="PIRSF" id="PIRSF000726">
    <property type="entry name" value="Asp_kin"/>
    <property type="match status" value="1"/>
</dbReference>
<dbReference type="AlphaFoldDB" id="J3TW55"/>
<dbReference type="NCBIfam" id="TIGR00657">
    <property type="entry name" value="asp_kinases"/>
    <property type="match status" value="1"/>
</dbReference>
<keyword evidence="6 13" id="KW-0808">Transferase</keyword>
<dbReference type="GO" id="GO:0009090">
    <property type="term" value="P:homoserine biosynthetic process"/>
    <property type="evidence" value="ECO:0007669"/>
    <property type="project" value="TreeGrafter"/>
</dbReference>
<dbReference type="GeneID" id="67454752"/>
<name>J3TW55_CARRU</name>
<dbReference type="PROSITE" id="PS00324">
    <property type="entry name" value="ASPARTOKINASE"/>
    <property type="match status" value="1"/>
</dbReference>
<dbReference type="Pfam" id="PF22468">
    <property type="entry name" value="ACT_9"/>
    <property type="match status" value="1"/>
</dbReference>
<comment type="pathway">
    <text evidence="1 14">Amino-acid biosynthesis; L-lysine biosynthesis via DAP pathway; (S)-tetrahydrodipicolinate from L-aspartate: step 1/4.</text>
</comment>
<dbReference type="RefSeq" id="WP_014887275.1">
    <property type="nucleotide sequence ID" value="NC_018416.1"/>
</dbReference>
<keyword evidence="9 12" id="KW-0067">ATP-binding</keyword>
<gene>
    <name evidence="17" type="primary">lysC</name>
    <name evidence="17" type="ORF">A353_0144</name>
</gene>
<evidence type="ECO:0000256" key="14">
    <source>
        <dbReference type="RuleBase" id="RU004249"/>
    </source>
</evidence>
<keyword evidence="7 12" id="KW-0547">Nucleotide-binding</keyword>
<evidence type="ECO:0000313" key="18">
    <source>
        <dbReference type="Proteomes" id="UP000003934"/>
    </source>
</evidence>
<dbReference type="UniPathway" id="UPA00050">
    <property type="reaction ID" value="UER00461"/>
</dbReference>
<dbReference type="SUPFAM" id="SSF53633">
    <property type="entry name" value="Carbamate kinase-like"/>
    <property type="match status" value="1"/>
</dbReference>
<dbReference type="UniPathway" id="UPA00034">
    <property type="reaction ID" value="UER00015"/>
</dbReference>
<feature type="domain" description="Aspartokinase ACT" evidence="16">
    <location>
        <begin position="344"/>
        <end position="399"/>
    </location>
</feature>
<dbReference type="PANTHER" id="PTHR21499:SF3">
    <property type="entry name" value="ASPARTOKINASE"/>
    <property type="match status" value="1"/>
</dbReference>
<keyword evidence="5 14" id="KW-0028">Amino-acid biosynthesis</keyword>
<dbReference type="GO" id="GO:0009089">
    <property type="term" value="P:lysine biosynthetic process via diaminopimelate"/>
    <property type="evidence" value="ECO:0007669"/>
    <property type="project" value="UniProtKB-UniPathway"/>
</dbReference>
<evidence type="ECO:0000259" key="16">
    <source>
        <dbReference type="Pfam" id="PF22468"/>
    </source>
</evidence>
<dbReference type="InterPro" id="IPR054352">
    <property type="entry name" value="ACT_Aspartokinase"/>
</dbReference>
<evidence type="ECO:0000256" key="1">
    <source>
        <dbReference type="ARBA" id="ARBA00004766"/>
    </source>
</evidence>
<dbReference type="UniPathway" id="UPA00051">
    <property type="reaction ID" value="UER00462"/>
</dbReference>
<dbReference type="Gene3D" id="3.30.2130.10">
    <property type="entry name" value="VC0802-like"/>
    <property type="match status" value="1"/>
</dbReference>
<feature type="binding site" evidence="12">
    <location>
        <position position="72"/>
    </location>
    <ligand>
        <name>substrate</name>
    </ligand>
</feature>